<reference evidence="3 4" key="1">
    <citation type="submission" date="2020-02" db="EMBL/GenBank/DDBJ databases">
        <title>Draft genome sequence of Haematococcus lacustris strain NIES-144.</title>
        <authorList>
            <person name="Morimoto D."/>
            <person name="Nakagawa S."/>
            <person name="Yoshida T."/>
            <person name="Sawayama S."/>
        </authorList>
    </citation>
    <scope>NUCLEOTIDE SEQUENCE [LARGE SCALE GENOMIC DNA]</scope>
    <source>
        <strain evidence="3 4">NIES-144</strain>
    </source>
</reference>
<evidence type="ECO:0000313" key="4">
    <source>
        <dbReference type="Proteomes" id="UP000485058"/>
    </source>
</evidence>
<gene>
    <name evidence="3" type="ORF">HaLaN_30207</name>
</gene>
<accession>A0A6A0AES0</accession>
<name>A0A6A0AES0_HAELA</name>
<feature type="signal peptide" evidence="1">
    <location>
        <begin position="1"/>
        <end position="25"/>
    </location>
</feature>
<feature type="chain" id="PRO_5025387816" evidence="1">
    <location>
        <begin position="26"/>
        <end position="243"/>
    </location>
</feature>
<evidence type="ECO:0000259" key="2">
    <source>
        <dbReference type="Pfam" id="PF12146"/>
    </source>
</evidence>
<comment type="caution">
    <text evidence="3">The sequence shown here is derived from an EMBL/GenBank/DDBJ whole genome shotgun (WGS) entry which is preliminary data.</text>
</comment>
<dbReference type="InterPro" id="IPR051044">
    <property type="entry name" value="MAG_DAG_Lipase"/>
</dbReference>
<keyword evidence="3" id="KW-0378">Hydrolase</keyword>
<dbReference type="InterPro" id="IPR022742">
    <property type="entry name" value="Hydrolase_4"/>
</dbReference>
<feature type="non-terminal residue" evidence="3">
    <location>
        <position position="243"/>
    </location>
</feature>
<feature type="domain" description="Serine aminopeptidase S33" evidence="2">
    <location>
        <begin position="136"/>
        <end position="241"/>
    </location>
</feature>
<proteinExistence type="predicted"/>
<dbReference type="AlphaFoldDB" id="A0A6A0AES0"/>
<dbReference type="EMBL" id="BLLF01005452">
    <property type="protein sequence ID" value="GFH31216.1"/>
    <property type="molecule type" value="Genomic_DNA"/>
</dbReference>
<evidence type="ECO:0000256" key="1">
    <source>
        <dbReference type="SAM" id="SignalP"/>
    </source>
</evidence>
<dbReference type="InterPro" id="IPR029058">
    <property type="entry name" value="AB_hydrolase_fold"/>
</dbReference>
<dbReference type="Pfam" id="PF12146">
    <property type="entry name" value="Hydrolase_4"/>
    <property type="match status" value="1"/>
</dbReference>
<feature type="non-terminal residue" evidence="3">
    <location>
        <position position="1"/>
    </location>
</feature>
<dbReference type="SUPFAM" id="SSF53474">
    <property type="entry name" value="alpha/beta-Hydrolases"/>
    <property type="match status" value="1"/>
</dbReference>
<dbReference type="PANTHER" id="PTHR11614">
    <property type="entry name" value="PHOSPHOLIPASE-RELATED"/>
    <property type="match status" value="1"/>
</dbReference>
<dbReference type="Proteomes" id="UP000485058">
    <property type="component" value="Unassembled WGS sequence"/>
</dbReference>
<organism evidence="3 4">
    <name type="scientific">Haematococcus lacustris</name>
    <name type="common">Green alga</name>
    <name type="synonym">Haematococcus pluvialis</name>
    <dbReference type="NCBI Taxonomy" id="44745"/>
    <lineage>
        <taxon>Eukaryota</taxon>
        <taxon>Viridiplantae</taxon>
        <taxon>Chlorophyta</taxon>
        <taxon>core chlorophytes</taxon>
        <taxon>Chlorophyceae</taxon>
        <taxon>CS clade</taxon>
        <taxon>Chlamydomonadales</taxon>
        <taxon>Haematococcaceae</taxon>
        <taxon>Haematococcus</taxon>
    </lineage>
</organism>
<keyword evidence="1" id="KW-0732">Signal</keyword>
<dbReference type="GO" id="GO:0016787">
    <property type="term" value="F:hydrolase activity"/>
    <property type="evidence" value="ECO:0007669"/>
    <property type="project" value="UniProtKB-KW"/>
</dbReference>
<protein>
    <submittedName>
        <fullName evidence="3">Hydrolase_4 domain-containing protein</fullName>
    </submittedName>
</protein>
<keyword evidence="4" id="KW-1185">Reference proteome</keyword>
<sequence>MQLLLSPAALAWLSFLSCLVELHTAMDNVVVVLLFKLDKPGSQDIKALASSPSTCIVRCDGVKRGRHIHECSTAEAVPGPVSPPGRSLRLGRALASTSHAMTMVVDLLRFVQLVRDAQPEGRMKCQAPLGNCLAGCVPFAKIVPAVRPADMSQDPQVVREYLEDPLNYVDDVKARTGNEVLKGFKAMQKLRSKISVPLYACHGTMDRCTSLQAVKDLLKASSSQDKTLNEIPGGYHELLMGPE</sequence>
<dbReference type="Gene3D" id="3.40.50.1820">
    <property type="entry name" value="alpha/beta hydrolase"/>
    <property type="match status" value="1"/>
</dbReference>
<evidence type="ECO:0000313" key="3">
    <source>
        <dbReference type="EMBL" id="GFH31216.1"/>
    </source>
</evidence>